<dbReference type="AlphaFoldDB" id="A0A4V2WMA1"/>
<reference evidence="7 8" key="1">
    <citation type="submission" date="2019-03" db="EMBL/GenBank/DDBJ databases">
        <authorList>
            <person name="Kim M.K.M."/>
        </authorList>
    </citation>
    <scope>NUCLEOTIDE SEQUENCE [LARGE SCALE GENOMIC DNA]</scope>
    <source>
        <strain evidence="7 8">17J68-15</strain>
    </source>
</reference>
<evidence type="ECO:0000256" key="3">
    <source>
        <dbReference type="ARBA" id="ARBA00022691"/>
    </source>
</evidence>
<proteinExistence type="inferred from homology"/>
<dbReference type="InterPro" id="IPR049560">
    <property type="entry name" value="MeTrfase_RsmB-F_NOP2_cat"/>
</dbReference>
<feature type="domain" description="SAM-dependent MTase RsmB/NOP-type" evidence="6">
    <location>
        <begin position="90"/>
        <end position="359"/>
    </location>
</feature>
<dbReference type="EMBL" id="SKFH01000035">
    <property type="protein sequence ID" value="TCZ67336.1"/>
    <property type="molecule type" value="Genomic_DNA"/>
</dbReference>
<dbReference type="GO" id="GO:0008173">
    <property type="term" value="F:RNA methyltransferase activity"/>
    <property type="evidence" value="ECO:0007669"/>
    <property type="project" value="InterPro"/>
</dbReference>
<dbReference type="PROSITE" id="PS51686">
    <property type="entry name" value="SAM_MT_RSMB_NOP"/>
    <property type="match status" value="1"/>
</dbReference>
<keyword evidence="8" id="KW-1185">Reference proteome</keyword>
<dbReference type="GO" id="GO:0003723">
    <property type="term" value="F:RNA binding"/>
    <property type="evidence" value="ECO:0007669"/>
    <property type="project" value="UniProtKB-UniRule"/>
</dbReference>
<dbReference type="RefSeq" id="WP_131853465.1">
    <property type="nucleotide sequence ID" value="NZ_SKFH01000035.1"/>
</dbReference>
<evidence type="ECO:0000256" key="1">
    <source>
        <dbReference type="ARBA" id="ARBA00022603"/>
    </source>
</evidence>
<comment type="similarity">
    <text evidence="5">Belongs to the class I-like SAM-binding methyltransferase superfamily. RsmB/NOP family.</text>
</comment>
<dbReference type="InterPro" id="IPR001678">
    <property type="entry name" value="MeTrfase_RsmB-F_NOP2_dom"/>
</dbReference>
<dbReference type="InterPro" id="IPR023267">
    <property type="entry name" value="RCMT"/>
</dbReference>
<evidence type="ECO:0000256" key="4">
    <source>
        <dbReference type="ARBA" id="ARBA00022884"/>
    </source>
</evidence>
<dbReference type="PANTHER" id="PTHR22807:SF53">
    <property type="entry name" value="RIBOSOMAL RNA SMALL SUBUNIT METHYLTRANSFERASE B-RELATED"/>
    <property type="match status" value="1"/>
</dbReference>
<dbReference type="SUPFAM" id="SSF53335">
    <property type="entry name" value="S-adenosyl-L-methionine-dependent methyltransferases"/>
    <property type="match status" value="1"/>
</dbReference>
<evidence type="ECO:0000313" key="8">
    <source>
        <dbReference type="Proteomes" id="UP000295164"/>
    </source>
</evidence>
<evidence type="ECO:0000259" key="6">
    <source>
        <dbReference type="PROSITE" id="PS51686"/>
    </source>
</evidence>
<feature type="binding site" evidence="5">
    <location>
        <position position="243"/>
    </location>
    <ligand>
        <name>S-adenosyl-L-methionine</name>
        <dbReference type="ChEBI" id="CHEBI:59789"/>
    </ligand>
</feature>
<keyword evidence="3 5" id="KW-0949">S-adenosyl-L-methionine</keyword>
<keyword evidence="4 5" id="KW-0694">RNA-binding</keyword>
<comment type="caution">
    <text evidence="7">The sequence shown here is derived from an EMBL/GenBank/DDBJ whole genome shotgun (WGS) entry which is preliminary data.</text>
</comment>
<dbReference type="PANTHER" id="PTHR22807">
    <property type="entry name" value="NOP2 YEAST -RELATED NOL1/NOP2/FMU SUN DOMAIN-CONTAINING"/>
    <property type="match status" value="1"/>
</dbReference>
<comment type="caution">
    <text evidence="5">Lacks conserved residue(s) required for the propagation of feature annotation.</text>
</comment>
<keyword evidence="2 5" id="KW-0808">Transferase</keyword>
<accession>A0A4V2WMA1</accession>
<feature type="binding site" evidence="5">
    <location>
        <position position="261"/>
    </location>
    <ligand>
        <name>S-adenosyl-L-methionine</name>
        <dbReference type="ChEBI" id="CHEBI:59789"/>
    </ligand>
</feature>
<gene>
    <name evidence="7" type="ORF">E0486_15640</name>
</gene>
<dbReference type="Gene3D" id="3.40.50.150">
    <property type="entry name" value="Vaccinia Virus protein VP39"/>
    <property type="match status" value="1"/>
</dbReference>
<dbReference type="Pfam" id="PF01189">
    <property type="entry name" value="Methyltr_RsmB-F"/>
    <property type="match status" value="1"/>
</dbReference>
<organism evidence="7 8">
    <name type="scientific">Flaviaesturariibacter aridisoli</name>
    <dbReference type="NCBI Taxonomy" id="2545761"/>
    <lineage>
        <taxon>Bacteria</taxon>
        <taxon>Pseudomonadati</taxon>
        <taxon>Bacteroidota</taxon>
        <taxon>Chitinophagia</taxon>
        <taxon>Chitinophagales</taxon>
        <taxon>Chitinophagaceae</taxon>
        <taxon>Flaviaestuariibacter</taxon>
    </lineage>
</organism>
<feature type="active site" description="Nucleophile" evidence="5">
    <location>
        <position position="314"/>
    </location>
</feature>
<protein>
    <submittedName>
        <fullName evidence="7">Methyltransferase domain-containing protein</fullName>
    </submittedName>
</protein>
<dbReference type="Proteomes" id="UP000295164">
    <property type="component" value="Unassembled WGS sequence"/>
</dbReference>
<name>A0A4V2WMA1_9BACT</name>
<evidence type="ECO:0000256" key="5">
    <source>
        <dbReference type="PROSITE-ProRule" id="PRU01023"/>
    </source>
</evidence>
<dbReference type="GO" id="GO:0001510">
    <property type="term" value="P:RNA methylation"/>
    <property type="evidence" value="ECO:0007669"/>
    <property type="project" value="InterPro"/>
</dbReference>
<dbReference type="CDD" id="cd02440">
    <property type="entry name" value="AdoMet_MTases"/>
    <property type="match status" value="1"/>
</dbReference>
<sequence length="359" mass="40248">MKVEAYVKSAATILTAYDGKVPFAAFLKDYFRKEKKFGSRDRRTVSQFCYAYFRLGNLYRNLAAEERIYKAMELQEAGSLTNEEALQLFPLHRHLSPEIDALTFARSQLQQPDLFLRLRPGHEEAVKQKLAAATIPFTVCAPDCLALPNGARVDTVLSMNAEAVVQDRNSQQVLSGLQERLAPDAKFTLWDCCAASGGKSILAIDRFPRVQLTASDIRDSILNNLRTRFRDAGIRNYRAFKDDVGASTFSFAHDFDVVLCDAPCSGSGTWGRTPEQLQYFEEAQIAHYASLQRRIAVNALQQVKKGGYFLYTTCSVFSAENEDNVAFLQKASGLTLLSARYFKGYDQKADTLFAALFQL</sequence>
<feature type="binding site" evidence="5">
    <location>
        <position position="216"/>
    </location>
    <ligand>
        <name>S-adenosyl-L-methionine</name>
        <dbReference type="ChEBI" id="CHEBI:59789"/>
    </ligand>
</feature>
<evidence type="ECO:0000313" key="7">
    <source>
        <dbReference type="EMBL" id="TCZ67336.1"/>
    </source>
</evidence>
<evidence type="ECO:0000256" key="2">
    <source>
        <dbReference type="ARBA" id="ARBA00022679"/>
    </source>
</evidence>
<dbReference type="OrthoDB" id="9810297at2"/>
<dbReference type="InterPro" id="IPR029063">
    <property type="entry name" value="SAM-dependent_MTases_sf"/>
</dbReference>
<dbReference type="PRINTS" id="PR02008">
    <property type="entry name" value="RCMTFAMILY"/>
</dbReference>
<keyword evidence="1 5" id="KW-0489">Methyltransferase</keyword>